<evidence type="ECO:0000313" key="1">
    <source>
        <dbReference type="EMBL" id="GKX68754.1"/>
    </source>
</evidence>
<name>A0ACB5RI47_9CLOT</name>
<keyword evidence="2" id="KW-1185">Reference proteome</keyword>
<organism evidence="1 2">
    <name type="scientific">Inconstantimicrobium mannanitabidum</name>
    <dbReference type="NCBI Taxonomy" id="1604901"/>
    <lineage>
        <taxon>Bacteria</taxon>
        <taxon>Bacillati</taxon>
        <taxon>Bacillota</taxon>
        <taxon>Clostridia</taxon>
        <taxon>Eubacteriales</taxon>
        <taxon>Clostridiaceae</taxon>
        <taxon>Inconstantimicrobium</taxon>
    </lineage>
</organism>
<proteinExistence type="predicted"/>
<gene>
    <name evidence="1" type="ORF">rsdtw13_40120</name>
</gene>
<evidence type="ECO:0000313" key="2">
    <source>
        <dbReference type="Proteomes" id="UP001058074"/>
    </source>
</evidence>
<protein>
    <submittedName>
        <fullName evidence="1">DNA polymerase III subunit delta</fullName>
    </submittedName>
</protein>
<dbReference type="EMBL" id="BROD01000001">
    <property type="protein sequence ID" value="GKX68754.1"/>
    <property type="molecule type" value="Genomic_DNA"/>
</dbReference>
<sequence>MNFVGHDNIRNGFKKCVINNTLSHAHLIIGANGIGKSLLAQEFALTILNKEQNREYVDIVKYRTDKNSFGVEEVRAITTEVYKRPFEGDKKVIIIYNGDKLTIQAQNALLKTIEEPPVGVFIIILCENGEQILDTVKSRCQIYKLTPLSINEINKYLDIHHNELREELRKTVIAFSEGVPGRIETFLKDESFGNIRNMVIRLFDDINRKNAAVVLKYEEEFSKLKDKEEEILANVVSLGRDVILYKELQDTSILINGDKIDDIRKLANEMSYKKLNEIVSIVGETKRNLRSNTNSTITFNVMFIKLLEV</sequence>
<reference evidence="1" key="1">
    <citation type="journal article" date="2025" name="Int. J. Syst. Evol. Microbiol.">
        <title>Inconstantimicrobium mannanitabidum sp. nov., a novel member of the family Clostridiaceae isolated from anoxic soil under the treatment of reductive soil disinfestation.</title>
        <authorList>
            <person name="Ueki A."/>
            <person name="Tonouchi A."/>
            <person name="Honma S."/>
            <person name="Kaku N."/>
            <person name="Ueki K."/>
        </authorList>
    </citation>
    <scope>NUCLEOTIDE SEQUENCE</scope>
    <source>
        <strain evidence="1">TW13</strain>
    </source>
</reference>
<comment type="caution">
    <text evidence="1">The sequence shown here is derived from an EMBL/GenBank/DDBJ whole genome shotgun (WGS) entry which is preliminary data.</text>
</comment>
<accession>A0ACB5RI47</accession>
<dbReference type="Proteomes" id="UP001058074">
    <property type="component" value="Unassembled WGS sequence"/>
</dbReference>